<evidence type="ECO:0000313" key="2">
    <source>
        <dbReference type="Proteomes" id="UP000553209"/>
    </source>
</evidence>
<protein>
    <submittedName>
        <fullName evidence="1">Uncharacterized protein</fullName>
    </submittedName>
</protein>
<organism evidence="1 2">
    <name type="scientific">Nocardiopsis alborubida</name>
    <dbReference type="NCBI Taxonomy" id="146802"/>
    <lineage>
        <taxon>Bacteria</taxon>
        <taxon>Bacillati</taxon>
        <taxon>Actinomycetota</taxon>
        <taxon>Actinomycetes</taxon>
        <taxon>Streptosporangiales</taxon>
        <taxon>Nocardiopsidaceae</taxon>
        <taxon>Nocardiopsis</taxon>
    </lineage>
</organism>
<reference evidence="1 2" key="1">
    <citation type="submission" date="2020-04" db="EMBL/GenBank/DDBJ databases">
        <title>MicrobeNet Type strains.</title>
        <authorList>
            <person name="Nicholson A.C."/>
        </authorList>
    </citation>
    <scope>NUCLEOTIDE SEQUENCE [LARGE SCALE GENOMIC DNA]</scope>
    <source>
        <strain evidence="1 2">ATCC 23612</strain>
    </source>
</reference>
<evidence type="ECO:0000313" key="1">
    <source>
        <dbReference type="EMBL" id="NKY96769.1"/>
    </source>
</evidence>
<dbReference type="AlphaFoldDB" id="A0A7X6MA20"/>
<proteinExistence type="predicted"/>
<comment type="caution">
    <text evidence="1">The sequence shown here is derived from an EMBL/GenBank/DDBJ whole genome shotgun (WGS) entry which is preliminary data.</text>
</comment>
<dbReference type="RefSeq" id="WP_061081270.1">
    <property type="nucleotide sequence ID" value="NZ_JAAXPG010000002.1"/>
</dbReference>
<dbReference type="Proteomes" id="UP000553209">
    <property type="component" value="Unassembled WGS sequence"/>
</dbReference>
<sequence>MAPSRDVAEFAQRLHAAITALDPDTAPPLSEDPSPEEATTLMGLLLAHTDNMLHGLSPDRTPLAAAVYNQVLGNRREEGPNALVYERFAARLRFTGVALMSTTGRGPATMMSGCLLAAYEGAQAGAAAVEYYARPDFDKNQQLSLEDRERLNKHLVEAQNHLATARNGIAIMAGYPDGEPNPEDIGTTLESKDPRVTKIIDMGGSAYIEYEFATPDGPRRTAANLPLDGAVELVGLDTEERHAKVVSMVEASVDMVEAEGFQAPPG</sequence>
<keyword evidence="2" id="KW-1185">Reference proteome</keyword>
<name>A0A7X6MA20_9ACTN</name>
<accession>A0A7X6MA20</accession>
<dbReference type="EMBL" id="JAAXPG010000002">
    <property type="protein sequence ID" value="NKY96769.1"/>
    <property type="molecule type" value="Genomic_DNA"/>
</dbReference>
<gene>
    <name evidence="1" type="ORF">HGB44_03630</name>
</gene>